<keyword evidence="1" id="KW-0472">Membrane</keyword>
<reference evidence="3" key="1">
    <citation type="journal article" date="2019" name="Int. J. Syst. Evol. Microbiol.">
        <title>The Global Catalogue of Microorganisms (GCM) 10K type strain sequencing project: providing services to taxonomists for standard genome sequencing and annotation.</title>
        <authorList>
            <consortium name="The Broad Institute Genomics Platform"/>
            <consortium name="The Broad Institute Genome Sequencing Center for Infectious Disease"/>
            <person name="Wu L."/>
            <person name="Ma J."/>
        </authorList>
    </citation>
    <scope>NUCLEOTIDE SEQUENCE [LARGE SCALE GENOMIC DNA]</scope>
    <source>
        <strain evidence="3">2902at01</strain>
    </source>
</reference>
<comment type="caution">
    <text evidence="2">The sequence shown here is derived from an EMBL/GenBank/DDBJ whole genome shotgun (WGS) entry which is preliminary data.</text>
</comment>
<sequence length="161" mass="16936">MPTPPPSAAYPYVPAGNPMPMAYPQPVPLPPGAGCLVVTVNRGPYIVPAPSTTKLKIDGQQVAIAGPGTWYIPLPAGPHDVRYTDIFGIPMITTHGVTVQPGAACQLRFDFGVWRNRAYDGQGTDVTKFGLWSNYLIMLITIGVIGLVCCGGAGLLTALDS</sequence>
<accession>A0ABV8KN68</accession>
<evidence type="ECO:0000313" key="2">
    <source>
        <dbReference type="EMBL" id="MFC4107476.1"/>
    </source>
</evidence>
<name>A0ABV8KN68_9ACTN</name>
<gene>
    <name evidence="2" type="ORF">ACFOX0_16285</name>
</gene>
<proteinExistence type="predicted"/>
<feature type="transmembrane region" description="Helical" evidence="1">
    <location>
        <begin position="135"/>
        <end position="159"/>
    </location>
</feature>
<organism evidence="2 3">
    <name type="scientific">Micromonospora zhanjiangensis</name>
    <dbReference type="NCBI Taxonomy" id="1522057"/>
    <lineage>
        <taxon>Bacteria</taxon>
        <taxon>Bacillati</taxon>
        <taxon>Actinomycetota</taxon>
        <taxon>Actinomycetes</taxon>
        <taxon>Micromonosporales</taxon>
        <taxon>Micromonosporaceae</taxon>
        <taxon>Micromonospora</taxon>
    </lineage>
</organism>
<keyword evidence="3" id="KW-1185">Reference proteome</keyword>
<evidence type="ECO:0008006" key="4">
    <source>
        <dbReference type="Google" id="ProtNLM"/>
    </source>
</evidence>
<keyword evidence="1" id="KW-0812">Transmembrane</keyword>
<keyword evidence="1" id="KW-1133">Transmembrane helix</keyword>
<dbReference type="Proteomes" id="UP001595868">
    <property type="component" value="Unassembled WGS sequence"/>
</dbReference>
<dbReference type="EMBL" id="JBHSBN010000010">
    <property type="protein sequence ID" value="MFC4107476.1"/>
    <property type="molecule type" value="Genomic_DNA"/>
</dbReference>
<protein>
    <recommendedName>
        <fullName evidence="4">PEGA domain-containing protein</fullName>
    </recommendedName>
</protein>
<evidence type="ECO:0000313" key="3">
    <source>
        <dbReference type="Proteomes" id="UP001595868"/>
    </source>
</evidence>
<dbReference type="RefSeq" id="WP_377546429.1">
    <property type="nucleotide sequence ID" value="NZ_JBHSBN010000010.1"/>
</dbReference>
<evidence type="ECO:0000256" key="1">
    <source>
        <dbReference type="SAM" id="Phobius"/>
    </source>
</evidence>